<keyword evidence="1" id="KW-1133">Transmembrane helix</keyword>
<evidence type="ECO:0000259" key="2">
    <source>
        <dbReference type="PROSITE" id="PS51352"/>
    </source>
</evidence>
<name>A0A0G1CP86_9BACT</name>
<dbReference type="Gene3D" id="3.40.30.10">
    <property type="entry name" value="Glutaredoxin"/>
    <property type="match status" value="1"/>
</dbReference>
<reference evidence="3 4" key="1">
    <citation type="journal article" date="2015" name="Nature">
        <title>rRNA introns, odd ribosomes, and small enigmatic genomes across a large radiation of phyla.</title>
        <authorList>
            <person name="Brown C.T."/>
            <person name="Hug L.A."/>
            <person name="Thomas B.C."/>
            <person name="Sharon I."/>
            <person name="Castelle C.J."/>
            <person name="Singh A."/>
            <person name="Wilkins M.J."/>
            <person name="Williams K.H."/>
            <person name="Banfield J.F."/>
        </authorList>
    </citation>
    <scope>NUCLEOTIDE SEQUENCE [LARGE SCALE GENOMIC DNA]</scope>
</reference>
<protein>
    <submittedName>
        <fullName evidence="3">Periplasmic thiol:disulfide interchange protein DsbA</fullName>
    </submittedName>
</protein>
<evidence type="ECO:0000313" key="4">
    <source>
        <dbReference type="Proteomes" id="UP000034050"/>
    </source>
</evidence>
<proteinExistence type="predicted"/>
<dbReference type="Proteomes" id="UP000034050">
    <property type="component" value="Unassembled WGS sequence"/>
</dbReference>
<dbReference type="InterPro" id="IPR012336">
    <property type="entry name" value="Thioredoxin-like_fold"/>
</dbReference>
<organism evidence="3 4">
    <name type="scientific">Candidatus Gottesmanbacteria bacterium GW2011_GWB1_43_11</name>
    <dbReference type="NCBI Taxonomy" id="1618446"/>
    <lineage>
        <taxon>Bacteria</taxon>
        <taxon>Candidatus Gottesmaniibacteriota</taxon>
    </lineage>
</organism>
<dbReference type="EMBL" id="LCFD01000002">
    <property type="protein sequence ID" value="KKS87364.1"/>
    <property type="molecule type" value="Genomic_DNA"/>
</dbReference>
<dbReference type="InterPro" id="IPR013766">
    <property type="entry name" value="Thioredoxin_domain"/>
</dbReference>
<evidence type="ECO:0000313" key="3">
    <source>
        <dbReference type="EMBL" id="KKS87364.1"/>
    </source>
</evidence>
<comment type="caution">
    <text evidence="3">The sequence shown here is derived from an EMBL/GenBank/DDBJ whole genome shotgun (WGS) entry which is preliminary data.</text>
</comment>
<dbReference type="InterPro" id="IPR036249">
    <property type="entry name" value="Thioredoxin-like_sf"/>
</dbReference>
<dbReference type="SUPFAM" id="SSF52833">
    <property type="entry name" value="Thioredoxin-like"/>
    <property type="match status" value="1"/>
</dbReference>
<evidence type="ECO:0000256" key="1">
    <source>
        <dbReference type="SAM" id="Phobius"/>
    </source>
</evidence>
<keyword evidence="1" id="KW-0472">Membrane</keyword>
<dbReference type="STRING" id="1618446.UV61_C0002G0085"/>
<gene>
    <name evidence="3" type="ORF">UV61_C0002G0085</name>
</gene>
<dbReference type="AlphaFoldDB" id="A0A0G1CP86"/>
<feature type="domain" description="Thioredoxin" evidence="2">
    <location>
        <begin position="19"/>
        <end position="121"/>
    </location>
</feature>
<feature type="transmembrane region" description="Helical" evidence="1">
    <location>
        <begin position="9"/>
        <end position="28"/>
    </location>
</feature>
<dbReference type="Pfam" id="PF13462">
    <property type="entry name" value="Thioredoxin_4"/>
    <property type="match status" value="1"/>
</dbReference>
<sequence>MQVSGETKFFVSVIVATLVVLGGAVAFFSQPQKEVVVSADVLGAWSTGPTTPKVTLVEFSDFECPACGAAYPVVKQVVEKYKDDLKFVYRHFPLDQHKNARRAAEAKKTYLMKPSKNWQVI</sequence>
<keyword evidence="1" id="KW-0812">Transmembrane</keyword>
<accession>A0A0G1CP86</accession>
<dbReference type="PROSITE" id="PS51352">
    <property type="entry name" value="THIOREDOXIN_2"/>
    <property type="match status" value="1"/>
</dbReference>